<accession>A0AA36C3Y0</accession>
<reference evidence="1" key="1">
    <citation type="submission" date="2023-06" db="EMBL/GenBank/DDBJ databases">
        <authorList>
            <person name="Delattre M."/>
        </authorList>
    </citation>
    <scope>NUCLEOTIDE SEQUENCE</scope>
    <source>
        <strain evidence="1">AF72</strain>
    </source>
</reference>
<comment type="caution">
    <text evidence="1">The sequence shown here is derived from an EMBL/GenBank/DDBJ whole genome shotgun (WGS) entry which is preliminary data.</text>
</comment>
<dbReference type="AlphaFoldDB" id="A0AA36C3Y0"/>
<dbReference type="EMBL" id="CATQJA010000157">
    <property type="protein sequence ID" value="CAJ0557922.1"/>
    <property type="molecule type" value="Genomic_DNA"/>
</dbReference>
<protein>
    <submittedName>
        <fullName evidence="1">Uncharacterized protein</fullName>
    </submittedName>
</protein>
<name>A0AA36C3Y0_9BILA</name>
<gene>
    <name evidence="1" type="ORF">MSPICULIGERA_LOCUS669</name>
</gene>
<dbReference type="Proteomes" id="UP001177023">
    <property type="component" value="Unassembled WGS sequence"/>
</dbReference>
<organism evidence="1 2">
    <name type="scientific">Mesorhabditis spiculigera</name>
    <dbReference type="NCBI Taxonomy" id="96644"/>
    <lineage>
        <taxon>Eukaryota</taxon>
        <taxon>Metazoa</taxon>
        <taxon>Ecdysozoa</taxon>
        <taxon>Nematoda</taxon>
        <taxon>Chromadorea</taxon>
        <taxon>Rhabditida</taxon>
        <taxon>Rhabditina</taxon>
        <taxon>Rhabditomorpha</taxon>
        <taxon>Rhabditoidea</taxon>
        <taxon>Rhabditidae</taxon>
        <taxon>Mesorhabditinae</taxon>
        <taxon>Mesorhabditis</taxon>
    </lineage>
</organism>
<evidence type="ECO:0000313" key="1">
    <source>
        <dbReference type="EMBL" id="CAJ0557922.1"/>
    </source>
</evidence>
<keyword evidence="2" id="KW-1185">Reference proteome</keyword>
<sequence>MPARIKIVHLLYRQSATPHERHQAAWGGVLGRLNQIETLRKAKEDSNRHCIIQGCDKLHSIKMHLLGIKKIRERLELAAHLNVCLNCAKAHQGLCAFPPEKSKTCADGSIHISMLCPMRVLDDDVP</sequence>
<proteinExistence type="predicted"/>
<feature type="non-terminal residue" evidence="1">
    <location>
        <position position="1"/>
    </location>
</feature>
<evidence type="ECO:0000313" key="2">
    <source>
        <dbReference type="Proteomes" id="UP001177023"/>
    </source>
</evidence>